<accession>A0A2G9FJU1</accession>
<dbReference type="Gene3D" id="3.20.20.370">
    <property type="entry name" value="Glycoside hydrolase/deacetylase"/>
    <property type="match status" value="1"/>
</dbReference>
<dbReference type="SUPFAM" id="SSF53756">
    <property type="entry name" value="UDP-Glycosyltransferase/glycogen phosphorylase"/>
    <property type="match status" value="1"/>
</dbReference>
<dbReference type="PANTHER" id="PTHR34216">
    <property type="match status" value="1"/>
</dbReference>
<dbReference type="RefSeq" id="WP_158410383.1">
    <property type="nucleotide sequence ID" value="NZ_CP056006.1"/>
</dbReference>
<dbReference type="CDD" id="cd10918">
    <property type="entry name" value="CE4_NodB_like_5s_6s"/>
    <property type="match status" value="1"/>
</dbReference>
<dbReference type="Gene3D" id="3.40.50.2000">
    <property type="entry name" value="Glycogen Phosphorylase B"/>
    <property type="match status" value="2"/>
</dbReference>
<gene>
    <name evidence="5" type="ORF">CI114_01070</name>
</gene>
<dbReference type="PANTHER" id="PTHR34216:SF3">
    <property type="entry name" value="POLY-BETA-1,6-N-ACETYL-D-GLUCOSAMINE N-DEACETYLASE"/>
    <property type="match status" value="1"/>
</dbReference>
<dbReference type="GO" id="GO:0005975">
    <property type="term" value="P:carbohydrate metabolic process"/>
    <property type="evidence" value="ECO:0007669"/>
    <property type="project" value="InterPro"/>
</dbReference>
<dbReference type="AlphaFoldDB" id="A0A2G9FJU1"/>
<evidence type="ECO:0000313" key="5">
    <source>
        <dbReference type="EMBL" id="PIM93538.1"/>
    </source>
</evidence>
<proteinExistence type="predicted"/>
<dbReference type="CDD" id="cd03819">
    <property type="entry name" value="GT4_WavL-like"/>
    <property type="match status" value="1"/>
</dbReference>
<dbReference type="SUPFAM" id="SSF88713">
    <property type="entry name" value="Glycoside hydrolase/deacetylase"/>
    <property type="match status" value="1"/>
</dbReference>
<name>A0A2G9FJU1_9FUSO</name>
<dbReference type="PROSITE" id="PS51677">
    <property type="entry name" value="NODB"/>
    <property type="match status" value="1"/>
</dbReference>
<dbReference type="EMBL" id="NPND01000002">
    <property type="protein sequence ID" value="PIM93538.1"/>
    <property type="molecule type" value="Genomic_DNA"/>
</dbReference>
<feature type="domain" description="NodB homology" evidence="4">
    <location>
        <begin position="413"/>
        <end position="600"/>
    </location>
</feature>
<feature type="coiled-coil region" evidence="3">
    <location>
        <begin position="302"/>
        <end position="329"/>
    </location>
</feature>
<evidence type="ECO:0000256" key="2">
    <source>
        <dbReference type="ARBA" id="ARBA00022729"/>
    </source>
</evidence>
<dbReference type="Pfam" id="PF13439">
    <property type="entry name" value="Glyco_transf_4"/>
    <property type="match status" value="1"/>
</dbReference>
<sequence length="600" mass="69614">MNILMALSQLEITGAEVYATTIADELIERGNKVYIVSDTLTTPTKAEYIKLEFNKRSLLKRIEHIKFLCKFIKEKNIQIVHAHSRASSWSCQIACKLVGIPLITTTHGRQPIHFSRKLIKAFGDYSIAVCENIKKHMVNDIGFSENRISVILNPVNYKKLDLEKKVNDKKVISIVGRLSGPKGDVAYDLLEILSQDELLSKYKVRLIGGKELPERFLKFKEKDIEFIGYVPNIQEKIFESDIVIGAGRIAFEALLNKTSLIAVGETEYMGFINKENLSKSLASNFGDIGFMKYPKIKKDILLDDIKKALELSENEKEELKNIILKETNLKNIVDKIEKKYFELYVNKKKYDIPVIMYHRVINNPENEGVYGTYIYEDMFKKHLQYLKNKNYTVITFKDLDKIGWRNRFEKDRKYIILTFDDGYKDNYDLAFPILKEFNFKATIFLMGSLTYNEWDVKAGGERKFSLMSVEMIKEMQDYGIEFGAHTFNHPKINTLSNEEIEHQIVDVKKPLEEKIGKEIITFAYPYGILNDYAKKMARKAGYTFALATDSGSVCLSDDLYQIRRIAIFPNTNLFSFKRKVAGNYNFIKIKREERLRTKYE</sequence>
<keyword evidence="2" id="KW-0732">Signal</keyword>
<dbReference type="GO" id="GO:0005576">
    <property type="term" value="C:extracellular region"/>
    <property type="evidence" value="ECO:0007669"/>
    <property type="project" value="UniProtKB-SubCell"/>
</dbReference>
<evidence type="ECO:0000259" key="4">
    <source>
        <dbReference type="PROSITE" id="PS51677"/>
    </source>
</evidence>
<dbReference type="Proteomes" id="UP000230719">
    <property type="component" value="Unassembled WGS sequence"/>
</dbReference>
<dbReference type="InterPro" id="IPR051398">
    <property type="entry name" value="Polysacch_Deacetylase"/>
</dbReference>
<dbReference type="Pfam" id="PF01522">
    <property type="entry name" value="Polysacc_deac_1"/>
    <property type="match status" value="1"/>
</dbReference>
<dbReference type="InterPro" id="IPR002509">
    <property type="entry name" value="NODB_dom"/>
</dbReference>
<comment type="subcellular location">
    <subcellularLocation>
        <location evidence="1">Secreted</location>
    </subcellularLocation>
</comment>
<evidence type="ECO:0000313" key="6">
    <source>
        <dbReference type="Proteomes" id="UP000230719"/>
    </source>
</evidence>
<evidence type="ECO:0000256" key="3">
    <source>
        <dbReference type="SAM" id="Coils"/>
    </source>
</evidence>
<comment type="caution">
    <text evidence="5">The sequence shown here is derived from an EMBL/GenBank/DDBJ whole genome shotgun (WGS) entry which is preliminary data.</text>
</comment>
<protein>
    <submittedName>
        <fullName evidence="5">Polysaccharide deacetylase</fullName>
    </submittedName>
</protein>
<organism evidence="5 6">
    <name type="scientific">Fusobacterium animalis</name>
    <dbReference type="NCBI Taxonomy" id="76859"/>
    <lineage>
        <taxon>Bacteria</taxon>
        <taxon>Fusobacteriati</taxon>
        <taxon>Fusobacteriota</taxon>
        <taxon>Fusobacteriia</taxon>
        <taxon>Fusobacteriales</taxon>
        <taxon>Fusobacteriaceae</taxon>
        <taxon>Fusobacterium</taxon>
    </lineage>
</organism>
<evidence type="ECO:0000256" key="1">
    <source>
        <dbReference type="ARBA" id="ARBA00004613"/>
    </source>
</evidence>
<dbReference type="InterPro" id="IPR011330">
    <property type="entry name" value="Glyco_hydro/deAcase_b/a-brl"/>
</dbReference>
<reference evidence="5 6" key="1">
    <citation type="submission" date="2017-08" db="EMBL/GenBank/DDBJ databases">
        <title>Analysis of Fusobacterium persistence and antibiotic response in human colorectal.</title>
        <authorList>
            <person name="Bullman S."/>
        </authorList>
    </citation>
    <scope>NUCLEOTIDE SEQUENCE [LARGE SCALE GENOMIC DNA]</scope>
    <source>
        <strain evidence="5 6">P2_CP</strain>
    </source>
</reference>
<keyword evidence="3" id="KW-0175">Coiled coil</keyword>
<dbReference type="GO" id="GO:0016810">
    <property type="term" value="F:hydrolase activity, acting on carbon-nitrogen (but not peptide) bonds"/>
    <property type="evidence" value="ECO:0007669"/>
    <property type="project" value="InterPro"/>
</dbReference>
<dbReference type="InterPro" id="IPR028098">
    <property type="entry name" value="Glyco_trans_4-like_N"/>
</dbReference>